<evidence type="ECO:0000313" key="1">
    <source>
        <dbReference type="EMBL" id="QTA37582.1"/>
    </source>
</evidence>
<gene>
    <name evidence="1" type="ORF">JYK00_07570</name>
</gene>
<sequence>MKTPKEVIIKEISDDLITYVKNGHFSPNTFLRKLNLNIENFERLIKLHFILLDEVREYVKSLPFLIRTLKVSSSMNEQNSRESIKGKINWQKTIKERLNVGYNDKTLFSVSERNKEYNTKENIVLKKFIEILYTIIHYELNMVEFEKYEWYKDGKEINRIVKDVYEKNIYLNKVDTGNIKITNRMLENVKRNRNYIYNKTAKLFKLYRDYLSFKVNKLRLKELFEKTFIEIADENTLFELYWVIKVIKNYQKDYKMYIMDVKENKVATWEDNEYLYIIYHNSTGSNELVFKVYRNEIEDSKVKDEFFKRQVMIFDQFRTIGSKLFDDREISENVWQGRPDILIEIRDTRTYELKKVIIGEVKYTTDKSYILQGLKELLEYIYFLKDKNGEFIYRTTNQKLEVKGILFTDRIEHDYINNELVQVISYGSNVKF</sequence>
<accession>A0ABX7S521</accession>
<protein>
    <submittedName>
        <fullName evidence="1">Uncharacterized protein</fullName>
    </submittedName>
</protein>
<proteinExistence type="predicted"/>
<organism evidence="1 2">
    <name type="scientific">Thermosipho ferrireducens</name>
    <dbReference type="NCBI Taxonomy" id="2571116"/>
    <lineage>
        <taxon>Bacteria</taxon>
        <taxon>Thermotogati</taxon>
        <taxon>Thermotogota</taxon>
        <taxon>Thermotogae</taxon>
        <taxon>Thermotogales</taxon>
        <taxon>Fervidobacteriaceae</taxon>
        <taxon>Thermosipho</taxon>
    </lineage>
</organism>
<dbReference type="RefSeq" id="WP_207566306.1">
    <property type="nucleotide sequence ID" value="NZ_CP071446.1"/>
</dbReference>
<dbReference type="EMBL" id="CP071446">
    <property type="protein sequence ID" value="QTA37582.1"/>
    <property type="molecule type" value="Genomic_DNA"/>
</dbReference>
<reference evidence="1 2" key="1">
    <citation type="submission" date="2021-03" db="EMBL/GenBank/DDBJ databases">
        <title>Thermosipho ferrireducens sp.nov., an anaerobic thermophilic iron-reducing bacterium isolated from a deep-sea hydrothermal sulfide deposits.</title>
        <authorList>
            <person name="Zeng X."/>
            <person name="Chen Y."/>
            <person name="Shao Z."/>
        </authorList>
    </citation>
    <scope>NUCLEOTIDE SEQUENCE [LARGE SCALE GENOMIC DNA]</scope>
    <source>
        <strain evidence="1 2">JL129W03</strain>
    </source>
</reference>
<name>A0ABX7S521_9BACT</name>
<evidence type="ECO:0000313" key="2">
    <source>
        <dbReference type="Proteomes" id="UP000671862"/>
    </source>
</evidence>
<keyword evidence="2" id="KW-1185">Reference proteome</keyword>
<dbReference type="Proteomes" id="UP000671862">
    <property type="component" value="Chromosome"/>
</dbReference>